<protein>
    <submittedName>
        <fullName evidence="1">Uncharacterized protein</fullName>
    </submittedName>
</protein>
<dbReference type="EMBL" id="JOJR01019922">
    <property type="protein sequence ID" value="RCN24431.1"/>
    <property type="molecule type" value="Genomic_DNA"/>
</dbReference>
<dbReference type="OrthoDB" id="5892782at2759"/>
<reference evidence="1 2" key="1">
    <citation type="submission" date="2014-10" db="EMBL/GenBank/DDBJ databases">
        <title>Draft genome of the hookworm Ancylostoma caninum.</title>
        <authorList>
            <person name="Mitreva M."/>
        </authorList>
    </citation>
    <scope>NUCLEOTIDE SEQUENCE [LARGE SCALE GENOMIC DNA]</scope>
    <source>
        <strain evidence="1 2">Baltimore</strain>
    </source>
</reference>
<sequence>MSGSSGKVMVNKFAARRPKKKLSPCPARNNYDYITLVSSDGIKFYVRRVSFSVNIASDILSSRIFKLE</sequence>
<proteinExistence type="predicted"/>
<dbReference type="AlphaFoldDB" id="A0A368EXD6"/>
<accession>A0A368EXD6</accession>
<keyword evidence="2" id="KW-1185">Reference proteome</keyword>
<evidence type="ECO:0000313" key="2">
    <source>
        <dbReference type="Proteomes" id="UP000252519"/>
    </source>
</evidence>
<dbReference type="Proteomes" id="UP000252519">
    <property type="component" value="Unassembled WGS sequence"/>
</dbReference>
<evidence type="ECO:0000313" key="1">
    <source>
        <dbReference type="EMBL" id="RCN24431.1"/>
    </source>
</evidence>
<comment type="caution">
    <text evidence="1">The sequence shown here is derived from an EMBL/GenBank/DDBJ whole genome shotgun (WGS) entry which is preliminary data.</text>
</comment>
<organism evidence="1 2">
    <name type="scientific">Ancylostoma caninum</name>
    <name type="common">Dog hookworm</name>
    <dbReference type="NCBI Taxonomy" id="29170"/>
    <lineage>
        <taxon>Eukaryota</taxon>
        <taxon>Metazoa</taxon>
        <taxon>Ecdysozoa</taxon>
        <taxon>Nematoda</taxon>
        <taxon>Chromadorea</taxon>
        <taxon>Rhabditida</taxon>
        <taxon>Rhabditina</taxon>
        <taxon>Rhabditomorpha</taxon>
        <taxon>Strongyloidea</taxon>
        <taxon>Ancylostomatidae</taxon>
        <taxon>Ancylostomatinae</taxon>
        <taxon>Ancylostoma</taxon>
    </lineage>
</organism>
<name>A0A368EXD6_ANCCA</name>
<gene>
    <name evidence="1" type="ORF">ANCCAN_29872</name>
</gene>